<dbReference type="SMART" id="SM00342">
    <property type="entry name" value="HTH_ARAC"/>
    <property type="match status" value="1"/>
</dbReference>
<dbReference type="PROSITE" id="PS01124">
    <property type="entry name" value="HTH_ARAC_FAMILY_2"/>
    <property type="match status" value="1"/>
</dbReference>
<keyword evidence="2" id="KW-0238">DNA-binding</keyword>
<evidence type="ECO:0000259" key="5">
    <source>
        <dbReference type="PROSITE" id="PS01124"/>
    </source>
</evidence>
<evidence type="ECO:0000256" key="1">
    <source>
        <dbReference type="ARBA" id="ARBA00023015"/>
    </source>
</evidence>
<evidence type="ECO:0000313" key="6">
    <source>
        <dbReference type="EMBL" id="TKC79078.1"/>
    </source>
</evidence>
<keyword evidence="4" id="KW-0732">Signal</keyword>
<dbReference type="SUPFAM" id="SSF46689">
    <property type="entry name" value="Homeodomain-like"/>
    <property type="match status" value="2"/>
</dbReference>
<dbReference type="InterPro" id="IPR018062">
    <property type="entry name" value="HTH_AraC-typ_CS"/>
</dbReference>
<name>A0A4U1HGW4_9BURK</name>
<evidence type="ECO:0000313" key="7">
    <source>
        <dbReference type="Proteomes" id="UP000305539"/>
    </source>
</evidence>
<gene>
    <name evidence="6" type="ORF">FAZ69_31150</name>
</gene>
<dbReference type="PROSITE" id="PS00041">
    <property type="entry name" value="HTH_ARAC_FAMILY_1"/>
    <property type="match status" value="1"/>
</dbReference>
<dbReference type="GO" id="GO:0043565">
    <property type="term" value="F:sequence-specific DNA binding"/>
    <property type="evidence" value="ECO:0007669"/>
    <property type="project" value="InterPro"/>
</dbReference>
<comment type="caution">
    <text evidence="6">The sequence shown here is derived from an EMBL/GenBank/DDBJ whole genome shotgun (WGS) entry which is preliminary data.</text>
</comment>
<dbReference type="OrthoDB" id="9816344at2"/>
<dbReference type="Proteomes" id="UP000305539">
    <property type="component" value="Unassembled WGS sequence"/>
</dbReference>
<dbReference type="GO" id="GO:0003700">
    <property type="term" value="F:DNA-binding transcription factor activity"/>
    <property type="evidence" value="ECO:0007669"/>
    <property type="project" value="InterPro"/>
</dbReference>
<proteinExistence type="predicted"/>
<dbReference type="InterPro" id="IPR009057">
    <property type="entry name" value="Homeodomain-like_sf"/>
</dbReference>
<dbReference type="InterPro" id="IPR018060">
    <property type="entry name" value="HTH_AraC"/>
</dbReference>
<organism evidence="6 7">
    <name type="scientific">Trinickia terrae</name>
    <dbReference type="NCBI Taxonomy" id="2571161"/>
    <lineage>
        <taxon>Bacteria</taxon>
        <taxon>Pseudomonadati</taxon>
        <taxon>Pseudomonadota</taxon>
        <taxon>Betaproteobacteria</taxon>
        <taxon>Burkholderiales</taxon>
        <taxon>Burkholderiaceae</taxon>
        <taxon>Trinickia</taxon>
    </lineage>
</organism>
<evidence type="ECO:0000256" key="4">
    <source>
        <dbReference type="SAM" id="SignalP"/>
    </source>
</evidence>
<dbReference type="Gene3D" id="1.10.10.60">
    <property type="entry name" value="Homeodomain-like"/>
    <property type="match status" value="1"/>
</dbReference>
<dbReference type="EMBL" id="SWJE01000025">
    <property type="protein sequence ID" value="TKC79078.1"/>
    <property type="molecule type" value="Genomic_DNA"/>
</dbReference>
<feature type="chain" id="PRO_5020459771" evidence="4">
    <location>
        <begin position="25"/>
        <end position="351"/>
    </location>
</feature>
<protein>
    <submittedName>
        <fullName evidence="6">Helix-turn-helix transcriptional regulator</fullName>
    </submittedName>
</protein>
<accession>A0A4U1HGW4</accession>
<keyword evidence="1" id="KW-0805">Transcription regulation</keyword>
<keyword evidence="3" id="KW-0804">Transcription</keyword>
<keyword evidence="7" id="KW-1185">Reference proteome</keyword>
<reference evidence="6 7" key="1">
    <citation type="submission" date="2019-04" db="EMBL/GenBank/DDBJ databases">
        <title>Trinickia sp. 7GSK02, isolated from subtropical forest soil.</title>
        <authorList>
            <person name="Gao Z.-H."/>
            <person name="Qiu L.-H."/>
        </authorList>
    </citation>
    <scope>NUCLEOTIDE SEQUENCE [LARGE SCALE GENOMIC DNA]</scope>
    <source>
        <strain evidence="6 7">7GSK02</strain>
    </source>
</reference>
<feature type="signal peptide" evidence="4">
    <location>
        <begin position="1"/>
        <end position="24"/>
    </location>
</feature>
<evidence type="ECO:0000256" key="3">
    <source>
        <dbReference type="ARBA" id="ARBA00023163"/>
    </source>
</evidence>
<dbReference type="InterPro" id="IPR050204">
    <property type="entry name" value="AraC_XylS_family_regulators"/>
</dbReference>
<dbReference type="Pfam" id="PF12833">
    <property type="entry name" value="HTH_18"/>
    <property type="match status" value="1"/>
</dbReference>
<evidence type="ECO:0000256" key="2">
    <source>
        <dbReference type="ARBA" id="ARBA00023125"/>
    </source>
</evidence>
<dbReference type="AlphaFoldDB" id="A0A4U1HGW4"/>
<dbReference type="PANTHER" id="PTHR46796">
    <property type="entry name" value="HTH-TYPE TRANSCRIPTIONAL ACTIVATOR RHAS-RELATED"/>
    <property type="match status" value="1"/>
</dbReference>
<sequence length="351" mass="39079">MRSARRRFLSILALLSGLAIPARTQAPCGLYTQAIVPLIASTPVTVCPPASTTLDAHAGASFGVQSVCRTLADANATLERFAWLGDQLAIAVWTRDIDVAETAYDHPGHHTLSCYIDGGYRTERQKIPGRFGAPQRLCALPGDHESRWWVRGHMHFLHLYFLPEHFTRRAVLELDREPRELTLADRTYFEDPRIAALCQSLAQLPWDGIDERLRANEISHEVLSLLLRGQSVRRENAVIKGGLAVSTRRRLRDYIDANLTETLTLGELSNVACLSEFHLARMFRTSFGMPPHAWIAQQRIDRARGLLRATALPLEQVAALCGFANGSHFSHRFRAAAGASPLAYRRAMTPA</sequence>
<feature type="domain" description="HTH araC/xylS-type" evidence="5">
    <location>
        <begin position="249"/>
        <end position="347"/>
    </location>
</feature>
<dbReference type="PANTHER" id="PTHR46796:SF6">
    <property type="entry name" value="ARAC SUBFAMILY"/>
    <property type="match status" value="1"/>
</dbReference>